<keyword evidence="4" id="KW-0813">Transport</keyword>
<dbReference type="Proteomes" id="UP000735302">
    <property type="component" value="Unassembled WGS sequence"/>
</dbReference>
<name>A0AAV4CFP1_9GAST</name>
<dbReference type="GO" id="GO:0006890">
    <property type="term" value="P:retrograde vesicle-mediated transport, Golgi to endoplasmic reticulum"/>
    <property type="evidence" value="ECO:0007669"/>
    <property type="project" value="TreeGrafter"/>
</dbReference>
<evidence type="ECO:0000256" key="4">
    <source>
        <dbReference type="ARBA" id="ARBA00022448"/>
    </source>
</evidence>
<dbReference type="PANTHER" id="PTHR21443:SF0">
    <property type="entry name" value="CONSERVED OLIGOMERIC GOLGI COMPLEX SUBUNIT 7"/>
    <property type="match status" value="1"/>
</dbReference>
<keyword evidence="7" id="KW-0472">Membrane</keyword>
<evidence type="ECO:0000256" key="5">
    <source>
        <dbReference type="ARBA" id="ARBA00022927"/>
    </source>
</evidence>
<organism evidence="9 10">
    <name type="scientific">Plakobranchus ocellatus</name>
    <dbReference type="NCBI Taxonomy" id="259542"/>
    <lineage>
        <taxon>Eukaryota</taxon>
        <taxon>Metazoa</taxon>
        <taxon>Spiralia</taxon>
        <taxon>Lophotrochozoa</taxon>
        <taxon>Mollusca</taxon>
        <taxon>Gastropoda</taxon>
        <taxon>Heterobranchia</taxon>
        <taxon>Euthyneura</taxon>
        <taxon>Panpulmonata</taxon>
        <taxon>Sacoglossa</taxon>
        <taxon>Placobranchoidea</taxon>
        <taxon>Plakobranchidae</taxon>
        <taxon>Plakobranchus</taxon>
    </lineage>
</organism>
<reference evidence="9 10" key="1">
    <citation type="journal article" date="2021" name="Elife">
        <title>Chloroplast acquisition without the gene transfer in kleptoplastic sea slugs, Plakobranchus ocellatus.</title>
        <authorList>
            <person name="Maeda T."/>
            <person name="Takahashi S."/>
            <person name="Yoshida T."/>
            <person name="Shimamura S."/>
            <person name="Takaki Y."/>
            <person name="Nagai Y."/>
            <person name="Toyoda A."/>
            <person name="Suzuki Y."/>
            <person name="Arimoto A."/>
            <person name="Ishii H."/>
            <person name="Satoh N."/>
            <person name="Nishiyama T."/>
            <person name="Hasebe M."/>
            <person name="Maruyama T."/>
            <person name="Minagawa J."/>
            <person name="Obokata J."/>
            <person name="Shigenobu S."/>
        </authorList>
    </citation>
    <scope>NUCLEOTIDE SEQUENCE [LARGE SCALE GENOMIC DNA]</scope>
</reference>
<dbReference type="GO" id="GO:0017119">
    <property type="term" value="C:Golgi transport complex"/>
    <property type="evidence" value="ECO:0007669"/>
    <property type="project" value="InterPro"/>
</dbReference>
<comment type="caution">
    <text evidence="9">The sequence shown here is derived from an EMBL/GenBank/DDBJ whole genome shotgun (WGS) entry which is preliminary data.</text>
</comment>
<keyword evidence="5" id="KW-0653">Protein transport</keyword>
<evidence type="ECO:0000256" key="8">
    <source>
        <dbReference type="ARBA" id="ARBA00031345"/>
    </source>
</evidence>
<dbReference type="InterPro" id="IPR019335">
    <property type="entry name" value="COG7"/>
</dbReference>
<evidence type="ECO:0000256" key="3">
    <source>
        <dbReference type="ARBA" id="ARBA00020984"/>
    </source>
</evidence>
<dbReference type="Pfam" id="PF10191">
    <property type="entry name" value="COG7"/>
    <property type="match status" value="1"/>
</dbReference>
<proteinExistence type="inferred from homology"/>
<keyword evidence="10" id="KW-1185">Reference proteome</keyword>
<dbReference type="GO" id="GO:0006886">
    <property type="term" value="P:intracellular protein transport"/>
    <property type="evidence" value="ECO:0007669"/>
    <property type="project" value="InterPro"/>
</dbReference>
<comment type="subcellular location">
    <subcellularLocation>
        <location evidence="1">Golgi apparatus membrane</location>
        <topology evidence="1">Peripheral membrane protein</topology>
    </subcellularLocation>
</comment>
<dbReference type="GO" id="GO:0007030">
    <property type="term" value="P:Golgi organization"/>
    <property type="evidence" value="ECO:0007669"/>
    <property type="project" value="TreeGrafter"/>
</dbReference>
<protein>
    <recommendedName>
        <fullName evidence="3">Conserved oligomeric Golgi complex subunit 7</fullName>
    </recommendedName>
    <alternativeName>
        <fullName evidence="8">Component of oligomeric Golgi complex 7</fullName>
    </alternativeName>
</protein>
<gene>
    <name evidence="9" type="ORF">PoB_005703500</name>
</gene>
<accession>A0AAV4CFP1</accession>
<dbReference type="GO" id="GO:0000139">
    <property type="term" value="C:Golgi membrane"/>
    <property type="evidence" value="ECO:0007669"/>
    <property type="project" value="UniProtKB-SubCell"/>
</dbReference>
<dbReference type="PANTHER" id="PTHR21443">
    <property type="entry name" value="CONSERVED OLIGOMERIC GOLGI COMPLEX COMPONENT 7"/>
    <property type="match status" value="1"/>
</dbReference>
<sequence>MDEVFQSQNVDDHNLLQSWNSIWEADKSKSALSQLYDLLLSTWHTQVKWSAQVFDDPVNIVLELLTQTLTTLDPSLATVFAALVSGGEHTLDILIELKQVVTRRQLR</sequence>
<evidence type="ECO:0000256" key="6">
    <source>
        <dbReference type="ARBA" id="ARBA00023034"/>
    </source>
</evidence>
<evidence type="ECO:0000313" key="10">
    <source>
        <dbReference type="Proteomes" id="UP000735302"/>
    </source>
</evidence>
<evidence type="ECO:0000313" key="9">
    <source>
        <dbReference type="EMBL" id="GFO30530.1"/>
    </source>
</evidence>
<evidence type="ECO:0000256" key="7">
    <source>
        <dbReference type="ARBA" id="ARBA00023136"/>
    </source>
</evidence>
<dbReference type="EMBL" id="BLXT01006238">
    <property type="protein sequence ID" value="GFO30530.1"/>
    <property type="molecule type" value="Genomic_DNA"/>
</dbReference>
<evidence type="ECO:0000256" key="2">
    <source>
        <dbReference type="ARBA" id="ARBA00005831"/>
    </source>
</evidence>
<dbReference type="AlphaFoldDB" id="A0AAV4CFP1"/>
<comment type="similarity">
    <text evidence="2">Belongs to the COG7 family.</text>
</comment>
<evidence type="ECO:0000256" key="1">
    <source>
        <dbReference type="ARBA" id="ARBA00004395"/>
    </source>
</evidence>
<keyword evidence="6" id="KW-0333">Golgi apparatus</keyword>